<name>A0A2T0RT17_9RHOB</name>
<protein>
    <submittedName>
        <fullName evidence="2">Uncharacterized protein</fullName>
    </submittedName>
</protein>
<dbReference type="Proteomes" id="UP000239480">
    <property type="component" value="Unassembled WGS sequence"/>
</dbReference>
<dbReference type="EMBL" id="PVTD01000003">
    <property type="protein sequence ID" value="PRY24250.1"/>
    <property type="molecule type" value="Genomic_DNA"/>
</dbReference>
<accession>A0A2T0RT17</accession>
<organism evidence="2 3">
    <name type="scientific">Aliiruegeria haliotis</name>
    <dbReference type="NCBI Taxonomy" id="1280846"/>
    <lineage>
        <taxon>Bacteria</taxon>
        <taxon>Pseudomonadati</taxon>
        <taxon>Pseudomonadota</taxon>
        <taxon>Alphaproteobacteria</taxon>
        <taxon>Rhodobacterales</taxon>
        <taxon>Roseobacteraceae</taxon>
        <taxon>Aliiruegeria</taxon>
    </lineage>
</organism>
<proteinExistence type="predicted"/>
<feature type="region of interest" description="Disordered" evidence="1">
    <location>
        <begin position="1"/>
        <end position="26"/>
    </location>
</feature>
<sequence>MSDTGKTSPNPKKIASSLAGWAAGGDPDQTRTVIFRIAPDADPEVMARTLTDLNVTVTSSGVGVIVGNLPRRSLSRAVEVPGMVRIEDPMKLAPRGEEGSAEFLSYMGGKAPRLPDD</sequence>
<dbReference type="AlphaFoldDB" id="A0A2T0RT17"/>
<evidence type="ECO:0000256" key="1">
    <source>
        <dbReference type="SAM" id="MobiDB-lite"/>
    </source>
</evidence>
<evidence type="ECO:0000313" key="2">
    <source>
        <dbReference type="EMBL" id="PRY24250.1"/>
    </source>
</evidence>
<evidence type="ECO:0000313" key="3">
    <source>
        <dbReference type="Proteomes" id="UP000239480"/>
    </source>
</evidence>
<comment type="caution">
    <text evidence="2">The sequence shown here is derived from an EMBL/GenBank/DDBJ whole genome shotgun (WGS) entry which is preliminary data.</text>
</comment>
<feature type="region of interest" description="Disordered" evidence="1">
    <location>
        <begin position="92"/>
        <end position="117"/>
    </location>
</feature>
<feature type="compositionally biased region" description="Polar residues" evidence="1">
    <location>
        <begin position="1"/>
        <end position="10"/>
    </location>
</feature>
<keyword evidence="3" id="KW-1185">Reference proteome</keyword>
<dbReference type="RefSeq" id="WP_106204633.1">
    <property type="nucleotide sequence ID" value="NZ_PVTD01000003.1"/>
</dbReference>
<reference evidence="2 3" key="1">
    <citation type="submission" date="2018-03" db="EMBL/GenBank/DDBJ databases">
        <title>Genomic Encyclopedia of Archaeal and Bacterial Type Strains, Phase II (KMG-II): from individual species to whole genera.</title>
        <authorList>
            <person name="Goeker M."/>
        </authorList>
    </citation>
    <scope>NUCLEOTIDE SEQUENCE [LARGE SCALE GENOMIC DNA]</scope>
    <source>
        <strain evidence="2 3">DSM 29328</strain>
    </source>
</reference>
<gene>
    <name evidence="2" type="ORF">CLV78_103115</name>
</gene>